<comment type="caution">
    <text evidence="2">The sequence shown here is derived from an EMBL/GenBank/DDBJ whole genome shotgun (WGS) entry which is preliminary data.</text>
</comment>
<dbReference type="RefSeq" id="WP_179532836.1">
    <property type="nucleotide sequence ID" value="NZ_BAAAPP010000002.1"/>
</dbReference>
<keyword evidence="1" id="KW-1133">Transmembrane helix</keyword>
<feature type="transmembrane region" description="Helical" evidence="1">
    <location>
        <begin position="231"/>
        <end position="252"/>
    </location>
</feature>
<organism evidence="2 3">
    <name type="scientific">Nocardioides marinus</name>
    <dbReference type="NCBI Taxonomy" id="374514"/>
    <lineage>
        <taxon>Bacteria</taxon>
        <taxon>Bacillati</taxon>
        <taxon>Actinomycetota</taxon>
        <taxon>Actinomycetes</taxon>
        <taxon>Propionibacteriales</taxon>
        <taxon>Nocardioidaceae</taxon>
        <taxon>Nocardioides</taxon>
    </lineage>
</organism>
<evidence type="ECO:0000256" key="1">
    <source>
        <dbReference type="SAM" id="Phobius"/>
    </source>
</evidence>
<evidence type="ECO:0008006" key="4">
    <source>
        <dbReference type="Google" id="ProtNLM"/>
    </source>
</evidence>
<dbReference type="Proteomes" id="UP000537326">
    <property type="component" value="Unassembled WGS sequence"/>
</dbReference>
<evidence type="ECO:0000313" key="3">
    <source>
        <dbReference type="Proteomes" id="UP000537326"/>
    </source>
</evidence>
<sequence length="320" mass="33521">MNVLRRLLSVLLVLAAVALLPVALTGTWLERTVTDTDTYVDTVAPLADEPAVQDSVRIRAQAAVVSALDPRRRAEELRDDLGGRVLRPYLRDAGGDLPSGVAAYVDEAVGAAVRAVLASPEWPELWRAANRTAHETVMAALDAEAGEPVAVRIDLAGVVRATLDLLAERGLPVGRGVQVGAVEFEVADSSDLDRARSTVQRIDQVGLWVPVAAVAALAVALLVSPLRRRTTLLAAALALPALGLLALGLLGARSVLEATADPGEQRELGLAVWDALVAGLWRDVAIAAGAALVVLLLAALLPRGRRHPSGQDQTGAISRV</sequence>
<dbReference type="EMBL" id="JACBZI010000001">
    <property type="protein sequence ID" value="NYI12267.1"/>
    <property type="molecule type" value="Genomic_DNA"/>
</dbReference>
<protein>
    <recommendedName>
        <fullName evidence="4">Integral membrane protein</fullName>
    </recommendedName>
</protein>
<keyword evidence="1" id="KW-0472">Membrane</keyword>
<gene>
    <name evidence="2" type="ORF">BKA05_003782</name>
</gene>
<keyword evidence="3" id="KW-1185">Reference proteome</keyword>
<feature type="transmembrane region" description="Helical" evidence="1">
    <location>
        <begin position="280"/>
        <end position="301"/>
    </location>
</feature>
<evidence type="ECO:0000313" key="2">
    <source>
        <dbReference type="EMBL" id="NYI12267.1"/>
    </source>
</evidence>
<name>A0A7Y9YJ51_9ACTN</name>
<proteinExistence type="predicted"/>
<reference evidence="2 3" key="1">
    <citation type="submission" date="2020-07" db="EMBL/GenBank/DDBJ databases">
        <title>Sequencing the genomes of 1000 actinobacteria strains.</title>
        <authorList>
            <person name="Klenk H.-P."/>
        </authorList>
    </citation>
    <scope>NUCLEOTIDE SEQUENCE [LARGE SCALE GENOMIC DNA]</scope>
    <source>
        <strain evidence="2 3">DSM 18248</strain>
    </source>
</reference>
<accession>A0A7Y9YJ51</accession>
<dbReference type="AlphaFoldDB" id="A0A7Y9YJ51"/>
<keyword evidence="1" id="KW-0812">Transmembrane</keyword>
<feature type="transmembrane region" description="Helical" evidence="1">
    <location>
        <begin position="205"/>
        <end position="224"/>
    </location>
</feature>